<keyword evidence="2" id="KW-1185">Reference proteome</keyword>
<dbReference type="AlphaFoldDB" id="A0A4C1VRD6"/>
<dbReference type="EMBL" id="BGZK01000403">
    <property type="protein sequence ID" value="GBP41658.1"/>
    <property type="molecule type" value="Genomic_DNA"/>
</dbReference>
<name>A0A4C1VRD6_EUMVA</name>
<organism evidence="1 2">
    <name type="scientific">Eumeta variegata</name>
    <name type="common">Bagworm moth</name>
    <name type="synonym">Eumeta japonica</name>
    <dbReference type="NCBI Taxonomy" id="151549"/>
    <lineage>
        <taxon>Eukaryota</taxon>
        <taxon>Metazoa</taxon>
        <taxon>Ecdysozoa</taxon>
        <taxon>Arthropoda</taxon>
        <taxon>Hexapoda</taxon>
        <taxon>Insecta</taxon>
        <taxon>Pterygota</taxon>
        <taxon>Neoptera</taxon>
        <taxon>Endopterygota</taxon>
        <taxon>Lepidoptera</taxon>
        <taxon>Glossata</taxon>
        <taxon>Ditrysia</taxon>
        <taxon>Tineoidea</taxon>
        <taxon>Psychidae</taxon>
        <taxon>Oiketicinae</taxon>
        <taxon>Eumeta</taxon>
    </lineage>
</organism>
<accession>A0A4C1VRD6</accession>
<dbReference type="OrthoDB" id="4507at2759"/>
<comment type="caution">
    <text evidence="1">The sequence shown here is derived from an EMBL/GenBank/DDBJ whole genome shotgun (WGS) entry which is preliminary data.</text>
</comment>
<evidence type="ECO:0000313" key="1">
    <source>
        <dbReference type="EMBL" id="GBP41658.1"/>
    </source>
</evidence>
<protein>
    <submittedName>
        <fullName evidence="1">Uncharacterized protein</fullName>
    </submittedName>
</protein>
<evidence type="ECO:0000313" key="2">
    <source>
        <dbReference type="Proteomes" id="UP000299102"/>
    </source>
</evidence>
<dbReference type="Proteomes" id="UP000299102">
    <property type="component" value="Unassembled WGS sequence"/>
</dbReference>
<proteinExistence type="predicted"/>
<sequence length="80" mass="8699">MRDLQAQSDPDPWIEACKIYPAFDSDPVTALVFDSSSVLSFGSGLAFGYDPGPILDSTLYSDFNSDSTTKHSYDLNNAGR</sequence>
<gene>
    <name evidence="1" type="ORF">EVAR_31975_1</name>
</gene>
<reference evidence="1 2" key="1">
    <citation type="journal article" date="2019" name="Commun. Biol.">
        <title>The bagworm genome reveals a unique fibroin gene that provides high tensile strength.</title>
        <authorList>
            <person name="Kono N."/>
            <person name="Nakamura H."/>
            <person name="Ohtoshi R."/>
            <person name="Tomita M."/>
            <person name="Numata K."/>
            <person name="Arakawa K."/>
        </authorList>
    </citation>
    <scope>NUCLEOTIDE SEQUENCE [LARGE SCALE GENOMIC DNA]</scope>
</reference>